<dbReference type="STRING" id="3476.A0A2P5BH82"/>
<dbReference type="InterPro" id="IPR037231">
    <property type="entry name" value="NAP-like_sf"/>
</dbReference>
<name>A0A2P5BH82_PARAD</name>
<gene>
    <name evidence="4" type="ORF">PanWU01x14_239470</name>
</gene>
<dbReference type="InterPro" id="IPR002164">
    <property type="entry name" value="NAP_family"/>
</dbReference>
<evidence type="ECO:0000256" key="3">
    <source>
        <dbReference type="RuleBase" id="RU003876"/>
    </source>
</evidence>
<dbReference type="Gene3D" id="3.30.1120.90">
    <property type="entry name" value="Nucleosome assembly protein"/>
    <property type="match status" value="1"/>
</dbReference>
<dbReference type="GO" id="GO:0042393">
    <property type="term" value="F:histone binding"/>
    <property type="evidence" value="ECO:0007669"/>
    <property type="project" value="UniProtKB-ARBA"/>
</dbReference>
<dbReference type="GO" id="GO:0005634">
    <property type="term" value="C:nucleus"/>
    <property type="evidence" value="ECO:0007669"/>
    <property type="project" value="InterPro"/>
</dbReference>
<dbReference type="OrthoDB" id="27325at2759"/>
<comment type="caution">
    <text evidence="4">The sequence shown here is derived from an EMBL/GenBank/DDBJ whole genome shotgun (WGS) entry which is preliminary data.</text>
</comment>
<sequence>MRCSGTWANTITWSQNLSRREQALEAKYQKLYEPLYTKRYEIVNGIVEVDGVSNEIAMDQGGKTTEDKGVPEFWLNAMKTNEVLAEEISERDEGALKYLKDIKWCRIEISNGVKLDFFFDPNPLKILS</sequence>
<comment type="similarity">
    <text evidence="1 3">Belongs to the nucleosome assembly protein (NAP) family.</text>
</comment>
<dbReference type="SUPFAM" id="SSF143113">
    <property type="entry name" value="NAP-like"/>
    <property type="match status" value="1"/>
</dbReference>
<dbReference type="GO" id="GO:0000724">
    <property type="term" value="P:double-strand break repair via homologous recombination"/>
    <property type="evidence" value="ECO:0007669"/>
    <property type="project" value="UniProtKB-ARBA"/>
</dbReference>
<dbReference type="Pfam" id="PF00956">
    <property type="entry name" value="NAP"/>
    <property type="match status" value="1"/>
</dbReference>
<evidence type="ECO:0000313" key="4">
    <source>
        <dbReference type="EMBL" id="PON48159.1"/>
    </source>
</evidence>
<proteinExistence type="inferred from homology"/>
<keyword evidence="2" id="KW-0143">Chaperone</keyword>
<dbReference type="PANTHER" id="PTHR11875">
    <property type="entry name" value="TESTIS-SPECIFIC Y-ENCODED PROTEIN"/>
    <property type="match status" value="1"/>
</dbReference>
<evidence type="ECO:0000256" key="2">
    <source>
        <dbReference type="ARBA" id="ARBA00023186"/>
    </source>
</evidence>
<reference evidence="5" key="1">
    <citation type="submission" date="2016-06" db="EMBL/GenBank/DDBJ databases">
        <title>Parallel loss of symbiosis genes in relatives of nitrogen-fixing non-legume Parasponia.</title>
        <authorList>
            <person name="Van Velzen R."/>
            <person name="Holmer R."/>
            <person name="Bu F."/>
            <person name="Rutten L."/>
            <person name="Van Zeijl A."/>
            <person name="Liu W."/>
            <person name="Santuari L."/>
            <person name="Cao Q."/>
            <person name="Sharma T."/>
            <person name="Shen D."/>
            <person name="Roswanjaya Y."/>
            <person name="Wardhani T."/>
            <person name="Kalhor M.S."/>
            <person name="Jansen J."/>
            <person name="Van den Hoogen J."/>
            <person name="Gungor B."/>
            <person name="Hartog M."/>
            <person name="Hontelez J."/>
            <person name="Verver J."/>
            <person name="Yang W.-C."/>
            <person name="Schijlen E."/>
            <person name="Repin R."/>
            <person name="Schilthuizen M."/>
            <person name="Schranz E."/>
            <person name="Heidstra R."/>
            <person name="Miyata K."/>
            <person name="Fedorova E."/>
            <person name="Kohlen W."/>
            <person name="Bisseling T."/>
            <person name="Smit S."/>
            <person name="Geurts R."/>
        </authorList>
    </citation>
    <scope>NUCLEOTIDE SEQUENCE [LARGE SCALE GENOMIC DNA]</scope>
    <source>
        <strain evidence="5">cv. WU1-14</strain>
    </source>
</reference>
<evidence type="ECO:0000256" key="1">
    <source>
        <dbReference type="ARBA" id="ARBA00009947"/>
    </source>
</evidence>
<evidence type="ECO:0000313" key="5">
    <source>
        <dbReference type="Proteomes" id="UP000237105"/>
    </source>
</evidence>
<protein>
    <submittedName>
        <fullName evidence="4">Nucleosome assembly protein (NAP)</fullName>
    </submittedName>
</protein>
<dbReference type="AlphaFoldDB" id="A0A2P5BH82"/>
<organism evidence="4 5">
    <name type="scientific">Parasponia andersonii</name>
    <name type="common">Sponia andersonii</name>
    <dbReference type="NCBI Taxonomy" id="3476"/>
    <lineage>
        <taxon>Eukaryota</taxon>
        <taxon>Viridiplantae</taxon>
        <taxon>Streptophyta</taxon>
        <taxon>Embryophyta</taxon>
        <taxon>Tracheophyta</taxon>
        <taxon>Spermatophyta</taxon>
        <taxon>Magnoliopsida</taxon>
        <taxon>eudicotyledons</taxon>
        <taxon>Gunneridae</taxon>
        <taxon>Pentapetalae</taxon>
        <taxon>rosids</taxon>
        <taxon>fabids</taxon>
        <taxon>Rosales</taxon>
        <taxon>Cannabaceae</taxon>
        <taxon>Parasponia</taxon>
    </lineage>
</organism>
<dbReference type="GO" id="GO:0006334">
    <property type="term" value="P:nucleosome assembly"/>
    <property type="evidence" value="ECO:0007669"/>
    <property type="project" value="InterPro"/>
</dbReference>
<dbReference type="Proteomes" id="UP000237105">
    <property type="component" value="Unassembled WGS sequence"/>
</dbReference>
<dbReference type="EMBL" id="JXTB01000281">
    <property type="protein sequence ID" value="PON48159.1"/>
    <property type="molecule type" value="Genomic_DNA"/>
</dbReference>
<keyword evidence="5" id="KW-1185">Reference proteome</keyword>
<dbReference type="Gene3D" id="1.20.5.1500">
    <property type="match status" value="1"/>
</dbReference>
<accession>A0A2P5BH82</accession>